<dbReference type="EMBL" id="JAVREQ010000001">
    <property type="protein sequence ID" value="MDT0377233.1"/>
    <property type="molecule type" value="Genomic_DNA"/>
</dbReference>
<protein>
    <recommendedName>
        <fullName evidence="3">DUF2190 family protein</fullName>
    </recommendedName>
</protein>
<evidence type="ECO:0008006" key="3">
    <source>
        <dbReference type="Google" id="ProtNLM"/>
    </source>
</evidence>
<evidence type="ECO:0000313" key="1">
    <source>
        <dbReference type="EMBL" id="MDT0377233.1"/>
    </source>
</evidence>
<reference evidence="2" key="1">
    <citation type="submission" date="2023-07" db="EMBL/GenBank/DDBJ databases">
        <title>30 novel species of actinomycetes from the DSMZ collection.</title>
        <authorList>
            <person name="Nouioui I."/>
        </authorList>
    </citation>
    <scope>NUCLEOTIDE SEQUENCE [LARGE SCALE GENOMIC DNA]</scope>
    <source>
        <strain evidence="2">DSM 42041</strain>
    </source>
</reference>
<proteinExistence type="predicted"/>
<organism evidence="1 2">
    <name type="scientific">Streptomyces hazeniae</name>
    <dbReference type="NCBI Taxonomy" id="3075538"/>
    <lineage>
        <taxon>Bacteria</taxon>
        <taxon>Bacillati</taxon>
        <taxon>Actinomycetota</taxon>
        <taxon>Actinomycetes</taxon>
        <taxon>Kitasatosporales</taxon>
        <taxon>Streptomycetaceae</taxon>
        <taxon>Streptomyces</taxon>
    </lineage>
</organism>
<sequence>MTAIIQGSQLRNLLFGNAPISKSTGTLAATTVSLFTVAGGRVAVTSLIGVVGTSITVANSYKLQVNPTTGDTSDLVAATDIGTTDTTAGTVLGFDGDPTASIVKGAGGLARPLFLPAGDIESVSAGTDGEITWYLTYVPYDDGATVEAAA</sequence>
<keyword evidence="2" id="KW-1185">Reference proteome</keyword>
<dbReference type="Proteomes" id="UP001183414">
    <property type="component" value="Unassembled WGS sequence"/>
</dbReference>
<name>A0ABU2NJY7_9ACTN</name>
<comment type="caution">
    <text evidence="1">The sequence shown here is derived from an EMBL/GenBank/DDBJ whole genome shotgun (WGS) entry which is preliminary data.</text>
</comment>
<gene>
    <name evidence="1" type="ORF">RM572_00385</name>
</gene>
<accession>A0ABU2NJY7</accession>
<evidence type="ECO:0000313" key="2">
    <source>
        <dbReference type="Proteomes" id="UP001183414"/>
    </source>
</evidence>
<dbReference type="RefSeq" id="WP_311671238.1">
    <property type="nucleotide sequence ID" value="NZ_JAVREQ010000001.1"/>
</dbReference>